<evidence type="ECO:0000256" key="1">
    <source>
        <dbReference type="SAM" id="MobiDB-lite"/>
    </source>
</evidence>
<accession>A0A918A9Z0</accession>
<keyword evidence="4" id="KW-1185">Reference proteome</keyword>
<reference evidence="3" key="2">
    <citation type="submission" date="2020-09" db="EMBL/GenBank/DDBJ databases">
        <authorList>
            <person name="Sun Q."/>
            <person name="Zhou Y."/>
        </authorList>
    </citation>
    <scope>NUCLEOTIDE SEQUENCE</scope>
    <source>
        <strain evidence="3">CGMCC 4.7430</strain>
    </source>
</reference>
<feature type="transmembrane region" description="Helical" evidence="2">
    <location>
        <begin position="406"/>
        <end position="425"/>
    </location>
</feature>
<comment type="caution">
    <text evidence="3">The sequence shown here is derived from an EMBL/GenBank/DDBJ whole genome shotgun (WGS) entry which is preliminary data.</text>
</comment>
<feature type="transmembrane region" description="Helical" evidence="2">
    <location>
        <begin position="470"/>
        <end position="493"/>
    </location>
</feature>
<proteinExistence type="predicted"/>
<keyword evidence="2" id="KW-0472">Membrane</keyword>
<dbReference type="RefSeq" id="WP_189142253.1">
    <property type="nucleotide sequence ID" value="NZ_BMNK01000012.1"/>
</dbReference>
<dbReference type="Proteomes" id="UP000660745">
    <property type="component" value="Unassembled WGS sequence"/>
</dbReference>
<evidence type="ECO:0000313" key="3">
    <source>
        <dbReference type="EMBL" id="GGP12762.1"/>
    </source>
</evidence>
<evidence type="ECO:0000313" key="4">
    <source>
        <dbReference type="Proteomes" id="UP000660745"/>
    </source>
</evidence>
<evidence type="ECO:0000256" key="2">
    <source>
        <dbReference type="SAM" id="Phobius"/>
    </source>
</evidence>
<dbReference type="AlphaFoldDB" id="A0A918A9Z0"/>
<gene>
    <name evidence="3" type="ORF">GCM10012278_61860</name>
</gene>
<feature type="region of interest" description="Disordered" evidence="1">
    <location>
        <begin position="27"/>
        <end position="49"/>
    </location>
</feature>
<protein>
    <submittedName>
        <fullName evidence="3">Oxidoreductase</fullName>
    </submittedName>
</protein>
<keyword evidence="2" id="KW-0812">Transmembrane</keyword>
<dbReference type="EMBL" id="BMNK01000012">
    <property type="protein sequence ID" value="GGP12762.1"/>
    <property type="molecule type" value="Genomic_DNA"/>
</dbReference>
<keyword evidence="2" id="KW-1133">Transmembrane helix</keyword>
<name>A0A918A9Z0_9ACTN</name>
<organism evidence="3 4">
    <name type="scientific">Nonomuraea glycinis</name>
    <dbReference type="NCBI Taxonomy" id="2047744"/>
    <lineage>
        <taxon>Bacteria</taxon>
        <taxon>Bacillati</taxon>
        <taxon>Actinomycetota</taxon>
        <taxon>Actinomycetes</taxon>
        <taxon>Streptosporangiales</taxon>
        <taxon>Streptosporangiaceae</taxon>
        <taxon>Nonomuraea</taxon>
    </lineage>
</organism>
<reference evidence="3" key="1">
    <citation type="journal article" date="2014" name="Int. J. Syst. Evol. Microbiol.">
        <title>Complete genome sequence of Corynebacterium casei LMG S-19264T (=DSM 44701T), isolated from a smear-ripened cheese.</title>
        <authorList>
            <consortium name="US DOE Joint Genome Institute (JGI-PGF)"/>
            <person name="Walter F."/>
            <person name="Albersmeier A."/>
            <person name="Kalinowski J."/>
            <person name="Ruckert C."/>
        </authorList>
    </citation>
    <scope>NUCLEOTIDE SEQUENCE</scope>
    <source>
        <strain evidence="3">CGMCC 4.7430</strain>
    </source>
</reference>
<sequence>MGRSPRLSAAERKVWDAFPTGRTVELAPFAPSGNSPAGANAPSDGHAWGPERTVRAQVITSLLLGARDVAAGSAPAVRLTGARITGPLEIVGGTVEHDLSLSGCHLDEPIRLTGTTARTVRLTDCRLPGLTGGGMRVAGHLSLSGSYVTGAVRVPRAQFESGLWLGGTKIVAGEDDDHAFYADAMVVDSGMYLRNGDITGGIRMYGARLNGEFSLENAKLRNPGKQALIADGLVVEDSMRCTGDFLAQGCVRLRGARIGLLAIRGAIRSPDTPYALHASHMEVRELYLKPAEPIDGVVTLAHSTVNTLEDNPATWPDKLRLNGLTYERLRGSGVSRRIEWVGRDPEGFRPQPYEQLAAWYRRDGNDALARRAQLAKLRGRRHTEGTGARFWGRLLEFTVGYGYRPWLAAVWFAALLLVGTVAFGLNPPRPLKPDESPVFDSFAYSFDLLLPLSTFGQRDLFDPAGWTQGLAYGLIISGWILATALIAGATRVLRPS</sequence>